<feature type="transmembrane region" description="Helical" evidence="1">
    <location>
        <begin position="36"/>
        <end position="59"/>
    </location>
</feature>
<evidence type="ECO:0000256" key="1">
    <source>
        <dbReference type="SAM" id="Phobius"/>
    </source>
</evidence>
<keyword evidence="1" id="KW-0472">Membrane</keyword>
<comment type="caution">
    <text evidence="2">The sequence shown here is derived from an EMBL/GenBank/DDBJ whole genome shotgun (WGS) entry which is preliminary data.</text>
</comment>
<proteinExistence type="predicted"/>
<reference evidence="3" key="1">
    <citation type="submission" date="2018-06" db="EMBL/GenBank/DDBJ databases">
        <title>Aestuariibacter litoralis strain KCTC 52945T.</title>
        <authorList>
            <person name="Li X."/>
            <person name="Salam N."/>
            <person name="Li J.-L."/>
            <person name="Chen Y.-M."/>
            <person name="Yang Z.-W."/>
            <person name="Zhang L.-Y."/>
            <person name="Han M.-X."/>
            <person name="Xiao M."/>
            <person name="Li W.-J."/>
        </authorList>
    </citation>
    <scope>NUCLEOTIDE SEQUENCE [LARGE SCALE GENOMIC DNA]</scope>
    <source>
        <strain evidence="3">KCTC 52945</strain>
    </source>
</reference>
<evidence type="ECO:0000313" key="3">
    <source>
        <dbReference type="Proteomes" id="UP000248795"/>
    </source>
</evidence>
<keyword evidence="1" id="KW-0812">Transmembrane</keyword>
<sequence>MYRRDVLVAYAFVIGLWFAIIFVMIGTWNLAPEGPWRTILLIGGAAVLLFNTASMGAMVRHYKEDKDFIYGLDIKHLDEMRGHRH</sequence>
<accession>A0A2W2AMQ8</accession>
<gene>
    <name evidence="2" type="ORF">DK847_09890</name>
</gene>
<evidence type="ECO:0000313" key="2">
    <source>
        <dbReference type="EMBL" id="PZF76775.1"/>
    </source>
</evidence>
<keyword evidence="1" id="KW-1133">Transmembrane helix</keyword>
<dbReference type="EMBL" id="QKVK01000004">
    <property type="protein sequence ID" value="PZF76775.1"/>
    <property type="molecule type" value="Genomic_DNA"/>
</dbReference>
<evidence type="ECO:0008006" key="4">
    <source>
        <dbReference type="Google" id="ProtNLM"/>
    </source>
</evidence>
<feature type="transmembrane region" description="Helical" evidence="1">
    <location>
        <begin position="7"/>
        <end position="30"/>
    </location>
</feature>
<dbReference type="Proteomes" id="UP000248795">
    <property type="component" value="Unassembled WGS sequence"/>
</dbReference>
<organism evidence="2 3">
    <name type="scientific">Aestuariivirga litoralis</name>
    <dbReference type="NCBI Taxonomy" id="2650924"/>
    <lineage>
        <taxon>Bacteria</taxon>
        <taxon>Pseudomonadati</taxon>
        <taxon>Pseudomonadota</taxon>
        <taxon>Alphaproteobacteria</taxon>
        <taxon>Hyphomicrobiales</taxon>
        <taxon>Aestuariivirgaceae</taxon>
        <taxon>Aestuariivirga</taxon>
    </lineage>
</organism>
<protein>
    <recommendedName>
        <fullName evidence="4">YiaAB two helix domain-containing protein</fullName>
    </recommendedName>
</protein>
<name>A0A2W2AMQ8_9HYPH</name>
<keyword evidence="3" id="KW-1185">Reference proteome</keyword>
<dbReference type="AlphaFoldDB" id="A0A2W2AMQ8"/>